<accession>A0A1X7HFN7</accession>
<keyword evidence="2" id="KW-1185">Reference proteome</keyword>
<sequence>MKLFAKEVKKIVINNYEFLCVIDQRPEKDFISFKIYPSETKTSYFLIIFSWKINWVTNLYQPMVCAKLIHLAISTGWNYVY</sequence>
<proteinExistence type="predicted"/>
<dbReference type="Proteomes" id="UP000192940">
    <property type="component" value="Chromosome I"/>
</dbReference>
<protein>
    <submittedName>
        <fullName evidence="1">Uncharacterized protein</fullName>
    </submittedName>
</protein>
<gene>
    <name evidence="1" type="ORF">SAMN05661091_3200</name>
</gene>
<evidence type="ECO:0000313" key="1">
    <source>
        <dbReference type="EMBL" id="SMF85873.1"/>
    </source>
</evidence>
<name>A0A1X7HFN7_9BACL</name>
<evidence type="ECO:0000313" key="2">
    <source>
        <dbReference type="Proteomes" id="UP000192940"/>
    </source>
</evidence>
<reference evidence="1 2" key="1">
    <citation type="submission" date="2017-04" db="EMBL/GenBank/DDBJ databases">
        <authorList>
            <person name="Afonso C.L."/>
            <person name="Miller P.J."/>
            <person name="Scott M.A."/>
            <person name="Spackman E."/>
            <person name="Goraichik I."/>
            <person name="Dimitrov K.M."/>
            <person name="Suarez D.L."/>
            <person name="Swayne D.E."/>
        </authorList>
    </citation>
    <scope>NUCLEOTIDE SEQUENCE [LARGE SCALE GENOMIC DNA]</scope>
    <source>
        <strain evidence="1 2">N3/975</strain>
    </source>
</reference>
<dbReference type="AlphaFoldDB" id="A0A1X7HFN7"/>
<organism evidence="1 2">
    <name type="scientific">Paenibacillus uliginis N3/975</name>
    <dbReference type="NCBI Taxonomy" id="1313296"/>
    <lineage>
        <taxon>Bacteria</taxon>
        <taxon>Bacillati</taxon>
        <taxon>Bacillota</taxon>
        <taxon>Bacilli</taxon>
        <taxon>Bacillales</taxon>
        <taxon>Paenibacillaceae</taxon>
        <taxon>Paenibacillus</taxon>
    </lineage>
</organism>
<dbReference type="EMBL" id="LT840184">
    <property type="protein sequence ID" value="SMF85873.1"/>
    <property type="molecule type" value="Genomic_DNA"/>
</dbReference>